<organism evidence="2 3">
    <name type="scientific">Pseudomonas mangiferae</name>
    <dbReference type="NCBI Taxonomy" id="2593654"/>
    <lineage>
        <taxon>Bacteria</taxon>
        <taxon>Pseudomonadati</taxon>
        <taxon>Pseudomonadota</taxon>
        <taxon>Gammaproteobacteria</taxon>
        <taxon>Pseudomonadales</taxon>
        <taxon>Pseudomonadaceae</taxon>
        <taxon>Pseudomonas</taxon>
    </lineage>
</organism>
<comment type="caution">
    <text evidence="2">The sequence shown here is derived from an EMBL/GenBank/DDBJ whole genome shotgun (WGS) entry which is preliminary data.</text>
</comment>
<reference evidence="2 3" key="1">
    <citation type="submission" date="2019-07" db="EMBL/GenBank/DDBJ databases">
        <title>Pseudomonas mangiferae sp. nov., isolated from bark of mango tree in Thailand.</title>
        <authorList>
            <person name="Srisuk N."/>
            <person name="Anurat P."/>
        </authorList>
    </citation>
    <scope>NUCLEOTIDE SEQUENCE [LARGE SCALE GENOMIC DNA]</scope>
    <source>
        <strain evidence="2 3">DMKU_BBB3-04</strain>
    </source>
</reference>
<gene>
    <name evidence="2" type="ORF">FM069_06870</name>
</gene>
<evidence type="ECO:0000256" key="1">
    <source>
        <dbReference type="SAM" id="MobiDB-lite"/>
    </source>
</evidence>
<dbReference type="PANTHER" id="PTHR30348:SF4">
    <property type="entry name" value="DUF72 DOMAIN-CONTAINING PROTEIN"/>
    <property type="match status" value="1"/>
</dbReference>
<name>A0A553H127_9PSED</name>
<accession>A0A553H127</accession>
<sequence>MADIRIGISGWRYEPWRGVFYPEKLRQADELNYASRAVGSIEINGSFYSLQRPESWANWYEDTPEDFVFSVKAPRYITHIRRLKDIEKPLANFFASGVLRLQQKLGPVLWQFPPTFRFDPERFEAFLRQLPHDTEQALHLARKREARMEGREHLAIDEARPLRHAVEIRHESFEDRAFVDLLRDYHVALVVADTAGKWPLKEDVTSDFVYLRLHGEEELYASGYTDAALKDWARRMKAWSEGTQVDDARLIVERKPPSRKHRDLYCYFDNDMKVKAPFDAGKLARHLGLDGAPASLADRAAEADRIIAARGGPRRNPSKPRKQKPTPDA</sequence>
<dbReference type="SUPFAM" id="SSF117396">
    <property type="entry name" value="TM1631-like"/>
    <property type="match status" value="1"/>
</dbReference>
<feature type="region of interest" description="Disordered" evidence="1">
    <location>
        <begin position="308"/>
        <end position="329"/>
    </location>
</feature>
<dbReference type="OrthoDB" id="9780310at2"/>
<evidence type="ECO:0000313" key="3">
    <source>
        <dbReference type="Proteomes" id="UP000315235"/>
    </source>
</evidence>
<dbReference type="InterPro" id="IPR036520">
    <property type="entry name" value="UPF0759_sf"/>
</dbReference>
<keyword evidence="3" id="KW-1185">Reference proteome</keyword>
<feature type="compositionally biased region" description="Basic residues" evidence="1">
    <location>
        <begin position="312"/>
        <end position="329"/>
    </location>
</feature>
<proteinExistence type="predicted"/>
<dbReference type="EMBL" id="VJOY01000004">
    <property type="protein sequence ID" value="TRX75455.1"/>
    <property type="molecule type" value="Genomic_DNA"/>
</dbReference>
<dbReference type="AlphaFoldDB" id="A0A553H127"/>
<evidence type="ECO:0000313" key="2">
    <source>
        <dbReference type="EMBL" id="TRX75455.1"/>
    </source>
</evidence>
<dbReference type="Proteomes" id="UP000315235">
    <property type="component" value="Unassembled WGS sequence"/>
</dbReference>
<dbReference type="InterPro" id="IPR002763">
    <property type="entry name" value="DUF72"/>
</dbReference>
<dbReference type="Pfam" id="PF01904">
    <property type="entry name" value="DUF72"/>
    <property type="match status" value="1"/>
</dbReference>
<protein>
    <submittedName>
        <fullName evidence="2">DUF72 domain-containing protein</fullName>
    </submittedName>
</protein>
<dbReference type="PANTHER" id="PTHR30348">
    <property type="entry name" value="UNCHARACTERIZED PROTEIN YECE"/>
    <property type="match status" value="1"/>
</dbReference>
<dbReference type="Gene3D" id="3.20.20.410">
    <property type="entry name" value="Protein of unknown function UPF0759"/>
    <property type="match status" value="1"/>
</dbReference>